<dbReference type="NCBIfam" id="NF041644">
    <property type="entry name" value="CBO0543_fam"/>
    <property type="match status" value="1"/>
</dbReference>
<feature type="transmembrane region" description="Helical" evidence="1">
    <location>
        <begin position="25"/>
        <end position="42"/>
    </location>
</feature>
<feature type="transmembrane region" description="Helical" evidence="1">
    <location>
        <begin position="63"/>
        <end position="85"/>
    </location>
</feature>
<name>A0A4R2B280_9BACI</name>
<evidence type="ECO:0000313" key="3">
    <source>
        <dbReference type="Proteomes" id="UP000295689"/>
    </source>
</evidence>
<protein>
    <submittedName>
        <fullName evidence="2">Uncharacterized protein</fullName>
    </submittedName>
</protein>
<accession>A0A4R2B280</accession>
<evidence type="ECO:0000256" key="1">
    <source>
        <dbReference type="SAM" id="Phobius"/>
    </source>
</evidence>
<gene>
    <name evidence="2" type="ORF">EV146_114151</name>
</gene>
<keyword evidence="3" id="KW-1185">Reference proteome</keyword>
<dbReference type="Proteomes" id="UP000295689">
    <property type="component" value="Unassembled WGS sequence"/>
</dbReference>
<keyword evidence="1" id="KW-1133">Transmembrane helix</keyword>
<organism evidence="2 3">
    <name type="scientific">Mesobacillus foraminis</name>
    <dbReference type="NCBI Taxonomy" id="279826"/>
    <lineage>
        <taxon>Bacteria</taxon>
        <taxon>Bacillati</taxon>
        <taxon>Bacillota</taxon>
        <taxon>Bacilli</taxon>
        <taxon>Bacillales</taxon>
        <taxon>Bacillaceae</taxon>
        <taxon>Mesobacillus</taxon>
    </lineage>
</organism>
<sequence>MRILLSLILVISCWKLGDIKNWRTYYPTILYVIINNLLYSFFVSEKKYFLWKLEPDFLLNPTFSFLVQNFIIFPCLIILFLSYLPKYQHKKITYIILAASILAGIEFIMYLTGRITYHHGWNFWWSIGFNILWVLMMKLHFYKPIPAWVVSFIITAFFIIYFHVPLPE</sequence>
<reference evidence="2 3" key="1">
    <citation type="journal article" date="2015" name="Stand. Genomic Sci.">
        <title>Genomic Encyclopedia of Bacterial and Archaeal Type Strains, Phase III: the genomes of soil and plant-associated and newly described type strains.</title>
        <authorList>
            <person name="Whitman W.B."/>
            <person name="Woyke T."/>
            <person name="Klenk H.P."/>
            <person name="Zhou Y."/>
            <person name="Lilburn T.G."/>
            <person name="Beck B.J."/>
            <person name="De Vos P."/>
            <person name="Vandamme P."/>
            <person name="Eisen J.A."/>
            <person name="Garrity G."/>
            <person name="Hugenholtz P."/>
            <person name="Kyrpides N.C."/>
        </authorList>
    </citation>
    <scope>NUCLEOTIDE SEQUENCE [LARGE SCALE GENOMIC DNA]</scope>
    <source>
        <strain evidence="2 3">CV53</strain>
    </source>
</reference>
<dbReference type="AlphaFoldDB" id="A0A4R2B280"/>
<feature type="transmembrane region" description="Helical" evidence="1">
    <location>
        <begin position="91"/>
        <end position="111"/>
    </location>
</feature>
<feature type="transmembrane region" description="Helical" evidence="1">
    <location>
        <begin position="123"/>
        <end position="141"/>
    </location>
</feature>
<comment type="caution">
    <text evidence="2">The sequence shown here is derived from an EMBL/GenBank/DDBJ whole genome shotgun (WGS) entry which is preliminary data.</text>
</comment>
<evidence type="ECO:0000313" key="2">
    <source>
        <dbReference type="EMBL" id="TCN20531.1"/>
    </source>
</evidence>
<proteinExistence type="predicted"/>
<dbReference type="EMBL" id="SLVV01000014">
    <property type="protein sequence ID" value="TCN20531.1"/>
    <property type="molecule type" value="Genomic_DNA"/>
</dbReference>
<dbReference type="InterPro" id="IPR048147">
    <property type="entry name" value="CBO0543-like"/>
</dbReference>
<feature type="transmembrane region" description="Helical" evidence="1">
    <location>
        <begin position="147"/>
        <end position="164"/>
    </location>
</feature>
<keyword evidence="1" id="KW-0812">Transmembrane</keyword>
<keyword evidence="1" id="KW-0472">Membrane</keyword>